<dbReference type="GeneID" id="63853618"/>
<evidence type="ECO:0000259" key="2">
    <source>
        <dbReference type="Pfam" id="PF06985"/>
    </source>
</evidence>
<dbReference type="OrthoDB" id="3799440at2759"/>
<keyword evidence="1" id="KW-0472">Membrane</keyword>
<dbReference type="PANTHER" id="PTHR33112">
    <property type="entry name" value="DOMAIN PROTEIN, PUTATIVE-RELATED"/>
    <property type="match status" value="1"/>
</dbReference>
<dbReference type="EMBL" id="ML976614">
    <property type="protein sequence ID" value="KAF1850806.1"/>
    <property type="molecule type" value="Genomic_DNA"/>
</dbReference>
<evidence type="ECO:0000256" key="1">
    <source>
        <dbReference type="SAM" id="Phobius"/>
    </source>
</evidence>
<reference evidence="3" key="1">
    <citation type="submission" date="2020-01" db="EMBL/GenBank/DDBJ databases">
        <authorList>
            <consortium name="DOE Joint Genome Institute"/>
            <person name="Haridas S."/>
            <person name="Albert R."/>
            <person name="Binder M."/>
            <person name="Bloem J."/>
            <person name="Labutti K."/>
            <person name="Salamov A."/>
            <person name="Andreopoulos B."/>
            <person name="Baker S.E."/>
            <person name="Barry K."/>
            <person name="Bills G."/>
            <person name="Bluhm B.H."/>
            <person name="Cannon C."/>
            <person name="Castanera R."/>
            <person name="Culley D.E."/>
            <person name="Daum C."/>
            <person name="Ezra D."/>
            <person name="Gonzalez J.B."/>
            <person name="Henrissat B."/>
            <person name="Kuo A."/>
            <person name="Liang C."/>
            <person name="Lipzen A."/>
            <person name="Lutzoni F."/>
            <person name="Magnuson J."/>
            <person name="Mondo S."/>
            <person name="Nolan M."/>
            <person name="Ohm R."/>
            <person name="Pangilinan J."/>
            <person name="Park H.-J."/>
            <person name="Ramirez L."/>
            <person name="Alfaro M."/>
            <person name="Sun H."/>
            <person name="Tritt A."/>
            <person name="Yoshinaga Y."/>
            <person name="Zwiers L.-H."/>
            <person name="Turgeon B.G."/>
            <person name="Goodwin S.B."/>
            <person name="Spatafora J.W."/>
            <person name="Crous P.W."/>
            <person name="Grigoriev I.V."/>
        </authorList>
    </citation>
    <scope>NUCLEOTIDE SEQUENCE</scope>
    <source>
        <strain evidence="3">CBS 394.84</strain>
    </source>
</reference>
<dbReference type="AlphaFoldDB" id="A0A9P4LCJ1"/>
<dbReference type="RefSeq" id="XP_040793369.1">
    <property type="nucleotide sequence ID" value="XM_040936368.1"/>
</dbReference>
<sequence>MLARGLDFISEVLSGLRLLTFYLLFVVGLLGLALLFLFRNANWDGKTIVSPLCENCQNVLLESRLSEWYDWDNIDAVQWHEFSVIDSHPINLANATCQLCVIFAATLQKKTQHLHSDQPYEPLLATSAPEYGTTLAPSLSSKLKVSTSRGRTVIQLHTPEAVTPAFEVHIGYGDRALRPSPSRLTSTNSESVTLLAKSWIEKCTRGHVECNRRSLFLPRRLLKLSGADMVQVHSTNKHPENRRSNTNYTALSHRWGKDGVNFRLTRSTEELLATPFRASLLPRNFRDAIQITRSLGYDYIWIDSLCIIQDDEEDWKAESIVMSDIYANAECTIAATASDNTQGGCFRSCDSFLSTDCLLMGSYNSYIYISSELPEKKLSIGALVQEMADKAPLNERAWTFQERLLSRRIVHYCEGVVLFECSAMYASEWEPNGQPHRRKEYVRHDGRLYTGTELETLRTVTVPRTIREPCYEYVHPNGRIRIAKRMRLVANPQYARDAQVEQQKKLLISQSARYGIRGALDMLQSLPKTSLSQAEQLECHDRWYELVSAYSRRSITFKKDRLIALTGLVKLIESNNNEMVNVAGMWKSTLALDLLWSSAGPTRVARSGDYIAPSWSWASFDGGVDSLLSHHRTVSKPIESAPSSIEFYITVQDTVHSVETHGTPSVQSRMQGGYIILQSLVKEVDVRRLVSQPEFIPDFLLTDWNDGQWVCLAGFAEIQDSHTSWGALVLSRMNIPETSNYVYERVGCMVGKDSVPWDHEYGWETQTLKIV</sequence>
<dbReference type="Pfam" id="PF06985">
    <property type="entry name" value="HET"/>
    <property type="match status" value="1"/>
</dbReference>
<keyword evidence="4" id="KW-1185">Reference proteome</keyword>
<keyword evidence="1" id="KW-0812">Transmembrane</keyword>
<name>A0A9P4LCJ1_9PLEO</name>
<evidence type="ECO:0000313" key="4">
    <source>
        <dbReference type="Proteomes" id="UP000800039"/>
    </source>
</evidence>
<organism evidence="3 4">
    <name type="scientific">Cucurbitaria berberidis CBS 394.84</name>
    <dbReference type="NCBI Taxonomy" id="1168544"/>
    <lineage>
        <taxon>Eukaryota</taxon>
        <taxon>Fungi</taxon>
        <taxon>Dikarya</taxon>
        <taxon>Ascomycota</taxon>
        <taxon>Pezizomycotina</taxon>
        <taxon>Dothideomycetes</taxon>
        <taxon>Pleosporomycetidae</taxon>
        <taxon>Pleosporales</taxon>
        <taxon>Pleosporineae</taxon>
        <taxon>Cucurbitariaceae</taxon>
        <taxon>Cucurbitaria</taxon>
    </lineage>
</organism>
<protein>
    <submittedName>
        <fullName evidence="3">HET-domain-containing protein</fullName>
    </submittedName>
</protein>
<keyword evidence="1" id="KW-1133">Transmembrane helix</keyword>
<evidence type="ECO:0000313" key="3">
    <source>
        <dbReference type="EMBL" id="KAF1850806.1"/>
    </source>
</evidence>
<feature type="domain" description="Heterokaryon incompatibility" evidence="2">
    <location>
        <begin position="248"/>
        <end position="402"/>
    </location>
</feature>
<proteinExistence type="predicted"/>
<feature type="transmembrane region" description="Helical" evidence="1">
    <location>
        <begin position="20"/>
        <end position="38"/>
    </location>
</feature>
<dbReference type="PANTHER" id="PTHR33112:SF13">
    <property type="entry name" value="HETEROKARYON INCOMPATIBILITY DOMAIN-CONTAINING PROTEIN"/>
    <property type="match status" value="1"/>
</dbReference>
<gene>
    <name evidence="3" type="ORF">K460DRAFT_400845</name>
</gene>
<comment type="caution">
    <text evidence="3">The sequence shown here is derived from an EMBL/GenBank/DDBJ whole genome shotgun (WGS) entry which is preliminary data.</text>
</comment>
<accession>A0A9P4LCJ1</accession>
<dbReference type="InterPro" id="IPR010730">
    <property type="entry name" value="HET"/>
</dbReference>
<dbReference type="Proteomes" id="UP000800039">
    <property type="component" value="Unassembled WGS sequence"/>
</dbReference>